<feature type="domain" description="LpxI N-terminal" evidence="2">
    <location>
        <begin position="18"/>
        <end position="142"/>
    </location>
</feature>
<dbReference type="AlphaFoldDB" id="A0A418SDT2"/>
<dbReference type="KEGG" id="palw:PSAL_007320"/>
<evidence type="ECO:0000259" key="2">
    <source>
        <dbReference type="Pfam" id="PF17930"/>
    </source>
</evidence>
<dbReference type="Gene3D" id="3.40.140.80">
    <property type="match status" value="1"/>
</dbReference>
<evidence type="ECO:0000259" key="1">
    <source>
        <dbReference type="Pfam" id="PF06230"/>
    </source>
</evidence>
<gene>
    <name evidence="3" type="primary">lpxI</name>
    <name evidence="3" type="ORF">PSAL_007320</name>
</gene>
<dbReference type="GO" id="GO:0016787">
    <property type="term" value="F:hydrolase activity"/>
    <property type="evidence" value="ECO:0007669"/>
    <property type="project" value="UniProtKB-KW"/>
</dbReference>
<dbReference type="Pfam" id="PF06230">
    <property type="entry name" value="LpxI_C"/>
    <property type="match status" value="1"/>
</dbReference>
<reference evidence="3 4" key="1">
    <citation type="submission" date="2020-08" db="EMBL/GenBank/DDBJ databases">
        <title>Genome sequence of Rhodobacteraceae bacterium Lw-13e.</title>
        <authorList>
            <person name="Poehlein A."/>
            <person name="Wolter L."/>
            <person name="Daniel R."/>
            <person name="Brinkhoff T."/>
        </authorList>
    </citation>
    <scope>NUCLEOTIDE SEQUENCE [LARGE SCALE GENOMIC DNA]</scope>
    <source>
        <strain evidence="3 4">Lw-13e</strain>
    </source>
</reference>
<dbReference type="InterPro" id="IPR041255">
    <property type="entry name" value="LpxI_N"/>
</dbReference>
<dbReference type="InterPro" id="IPR043167">
    <property type="entry name" value="LpxI_C_sf"/>
</dbReference>
<keyword evidence="3" id="KW-0378">Hydrolase</keyword>
<feature type="domain" description="LpxI C-terminal" evidence="1">
    <location>
        <begin position="147"/>
        <end position="277"/>
    </location>
</feature>
<dbReference type="EC" id="3.6.1.54" evidence="3"/>
<dbReference type="EMBL" id="CP060436">
    <property type="protein sequence ID" value="QPM89511.1"/>
    <property type="molecule type" value="Genomic_DNA"/>
</dbReference>
<evidence type="ECO:0000313" key="3">
    <source>
        <dbReference type="EMBL" id="QPM89511.1"/>
    </source>
</evidence>
<evidence type="ECO:0000313" key="4">
    <source>
        <dbReference type="Proteomes" id="UP000283786"/>
    </source>
</evidence>
<dbReference type="Proteomes" id="UP000283786">
    <property type="component" value="Chromosome"/>
</dbReference>
<dbReference type="OrthoDB" id="9789836at2"/>
<dbReference type="Gene3D" id="3.40.50.20">
    <property type="match status" value="1"/>
</dbReference>
<keyword evidence="4" id="KW-1185">Reference proteome</keyword>
<protein>
    <submittedName>
        <fullName evidence="3">UDP-2,3-diacylglucosamine pyrophosphatase LpxI</fullName>
        <ecNumber evidence="3">3.6.1.54</ecNumber>
    </submittedName>
</protein>
<dbReference type="Pfam" id="PF17930">
    <property type="entry name" value="LpxI_N"/>
    <property type="match status" value="1"/>
</dbReference>
<dbReference type="RefSeq" id="WP_119839936.1">
    <property type="nucleotide sequence ID" value="NZ_CP060436.1"/>
</dbReference>
<organism evidence="3 4">
    <name type="scientific">Pseudooceanicola algae</name>
    <dbReference type="NCBI Taxonomy" id="1537215"/>
    <lineage>
        <taxon>Bacteria</taxon>
        <taxon>Pseudomonadati</taxon>
        <taxon>Pseudomonadota</taxon>
        <taxon>Alphaproteobacteria</taxon>
        <taxon>Rhodobacterales</taxon>
        <taxon>Paracoccaceae</taxon>
        <taxon>Pseudooceanicola</taxon>
    </lineage>
</organism>
<dbReference type="PANTHER" id="PTHR39962">
    <property type="entry name" value="BLL4848 PROTEIN"/>
    <property type="match status" value="1"/>
</dbReference>
<name>A0A418SDT2_9RHOB</name>
<sequence>MTQNSPRAKADPGSGTGLAIIAGAGALPLQIAAAHPEALLISFHDLDCDLPEGSLQRHRYEQLGGLFDALRAAGVTRVVMAGAMSRPDFDPSLMDETVQGLMPRLVAAMGAGGDDSLLRLIISLFEERGFSVVGAHDLLPGLTASAGLFAGPGLSDQATVDARRGQEILVTMAPLDIGQGCVVAGGLCLGLETVQGTDALLRFVAQTPRHLRRGKGVLCKFPKQGQDLRVDMPAIGPATLRAAAAAGLDGIVIAAGQVLLLEAAKLADLADDLGLTIQAEPF</sequence>
<dbReference type="PANTHER" id="PTHR39962:SF1">
    <property type="entry name" value="LPXI FAMILY PROTEIN"/>
    <property type="match status" value="1"/>
</dbReference>
<dbReference type="InterPro" id="IPR010415">
    <property type="entry name" value="LpxI_C"/>
</dbReference>
<dbReference type="InterPro" id="IPR053174">
    <property type="entry name" value="LpxI"/>
</dbReference>
<proteinExistence type="predicted"/>
<accession>A0A418SDT2</accession>